<dbReference type="SUPFAM" id="SSF55957">
    <property type="entry name" value="Phosphoglucomutase, C-terminal domain"/>
    <property type="match status" value="1"/>
</dbReference>
<dbReference type="AlphaFoldDB" id="X1C833"/>
<feature type="domain" description="Alpha-D-phosphohexomutase C-terminal" evidence="1">
    <location>
        <begin position="28"/>
        <end position="89"/>
    </location>
</feature>
<accession>X1C833</accession>
<evidence type="ECO:0000259" key="1">
    <source>
        <dbReference type="Pfam" id="PF00408"/>
    </source>
</evidence>
<dbReference type="Gene3D" id="3.30.310.50">
    <property type="entry name" value="Alpha-D-phosphohexomutase, C-terminal domain"/>
    <property type="match status" value="1"/>
</dbReference>
<feature type="non-terminal residue" evidence="2">
    <location>
        <position position="1"/>
    </location>
</feature>
<sequence length="104" mass="11731">RQFFQGIPRLFFEKAKVFCPDELKDLVMAQVKEKAHLFAPDEIPIKIGTLDGLRLEFPDSWTLIRASGTEPVIRVISESTSQTQTDELVSKGKDLAQSLVEANR</sequence>
<dbReference type="InterPro" id="IPR005843">
    <property type="entry name" value="A-D-PHexomutase_C"/>
</dbReference>
<dbReference type="EMBL" id="BART01028727">
    <property type="protein sequence ID" value="GAG92558.1"/>
    <property type="molecule type" value="Genomic_DNA"/>
</dbReference>
<dbReference type="GO" id="GO:0016868">
    <property type="term" value="F:intramolecular phosphotransferase activity"/>
    <property type="evidence" value="ECO:0007669"/>
    <property type="project" value="InterPro"/>
</dbReference>
<dbReference type="Pfam" id="PF00408">
    <property type="entry name" value="PGM_PMM_IV"/>
    <property type="match status" value="1"/>
</dbReference>
<organism evidence="2">
    <name type="scientific">marine sediment metagenome</name>
    <dbReference type="NCBI Taxonomy" id="412755"/>
    <lineage>
        <taxon>unclassified sequences</taxon>
        <taxon>metagenomes</taxon>
        <taxon>ecological metagenomes</taxon>
    </lineage>
</organism>
<proteinExistence type="predicted"/>
<gene>
    <name evidence="2" type="ORF">S01H4_50571</name>
</gene>
<comment type="caution">
    <text evidence="2">The sequence shown here is derived from an EMBL/GenBank/DDBJ whole genome shotgun (WGS) entry which is preliminary data.</text>
</comment>
<evidence type="ECO:0000313" key="2">
    <source>
        <dbReference type="EMBL" id="GAG92558.1"/>
    </source>
</evidence>
<dbReference type="InterPro" id="IPR036900">
    <property type="entry name" value="A-D-PHexomutase_C_sf"/>
</dbReference>
<name>X1C833_9ZZZZ</name>
<reference evidence="2" key="1">
    <citation type="journal article" date="2014" name="Front. Microbiol.">
        <title>High frequency of phylogenetically diverse reductive dehalogenase-homologous genes in deep subseafloor sedimentary metagenomes.</title>
        <authorList>
            <person name="Kawai M."/>
            <person name="Futagami T."/>
            <person name="Toyoda A."/>
            <person name="Takaki Y."/>
            <person name="Nishi S."/>
            <person name="Hori S."/>
            <person name="Arai W."/>
            <person name="Tsubouchi T."/>
            <person name="Morono Y."/>
            <person name="Uchiyama I."/>
            <person name="Ito T."/>
            <person name="Fujiyama A."/>
            <person name="Inagaki F."/>
            <person name="Takami H."/>
        </authorList>
    </citation>
    <scope>NUCLEOTIDE SEQUENCE</scope>
    <source>
        <strain evidence="2">Expedition CK06-06</strain>
    </source>
</reference>
<protein>
    <recommendedName>
        <fullName evidence="1">Alpha-D-phosphohexomutase C-terminal domain-containing protein</fullName>
    </recommendedName>
</protein>